<protein>
    <submittedName>
        <fullName evidence="1 3">Uncharacterized protein</fullName>
    </submittedName>
</protein>
<evidence type="ECO:0000313" key="2">
    <source>
        <dbReference type="Proteomes" id="UP000271162"/>
    </source>
</evidence>
<accession>A0A0N4YTF0</accession>
<evidence type="ECO:0000313" key="3">
    <source>
        <dbReference type="WBParaSite" id="NBR_0002052201-mRNA-1"/>
    </source>
</evidence>
<reference evidence="1 2" key="2">
    <citation type="submission" date="2018-11" db="EMBL/GenBank/DDBJ databases">
        <authorList>
            <consortium name="Pathogen Informatics"/>
        </authorList>
    </citation>
    <scope>NUCLEOTIDE SEQUENCE [LARGE SCALE GENOMIC DNA]</scope>
</reference>
<dbReference type="AlphaFoldDB" id="A0A0N4YTF0"/>
<name>A0A0N4YTF0_NIPBR</name>
<organism evidence="3">
    <name type="scientific">Nippostrongylus brasiliensis</name>
    <name type="common">Rat hookworm</name>
    <dbReference type="NCBI Taxonomy" id="27835"/>
    <lineage>
        <taxon>Eukaryota</taxon>
        <taxon>Metazoa</taxon>
        <taxon>Ecdysozoa</taxon>
        <taxon>Nematoda</taxon>
        <taxon>Chromadorea</taxon>
        <taxon>Rhabditida</taxon>
        <taxon>Rhabditina</taxon>
        <taxon>Rhabditomorpha</taxon>
        <taxon>Strongyloidea</taxon>
        <taxon>Heligmosomidae</taxon>
        <taxon>Nippostrongylus</taxon>
    </lineage>
</organism>
<keyword evidence="2" id="KW-1185">Reference proteome</keyword>
<reference evidence="3" key="1">
    <citation type="submission" date="2017-02" db="UniProtKB">
        <authorList>
            <consortium name="WormBaseParasite"/>
        </authorList>
    </citation>
    <scope>IDENTIFICATION</scope>
</reference>
<dbReference type="WBParaSite" id="NBR_0002052201-mRNA-1">
    <property type="protein sequence ID" value="NBR_0002052201-mRNA-1"/>
    <property type="gene ID" value="NBR_0002052201"/>
</dbReference>
<sequence>MTRYFLTVSCSMRKWQYQQGVPPLLAAASVATSNRVTKRCDMSCRASQALQSPRQSERCVISRPIRAMLEEVLGPRDPLRAAHIRIDSNSFDSFLRHLIK</sequence>
<proteinExistence type="predicted"/>
<dbReference type="Proteomes" id="UP000271162">
    <property type="component" value="Unassembled WGS sequence"/>
</dbReference>
<evidence type="ECO:0000313" key="1">
    <source>
        <dbReference type="EMBL" id="VDL84260.1"/>
    </source>
</evidence>
<gene>
    <name evidence="1" type="ORF">NBR_LOCUS20523</name>
</gene>
<dbReference type="EMBL" id="UYSL01025219">
    <property type="protein sequence ID" value="VDL84260.1"/>
    <property type="molecule type" value="Genomic_DNA"/>
</dbReference>